<name>A0AAD9DCB5_9STRA</name>
<dbReference type="InterPro" id="IPR019531">
    <property type="entry name" value="Pmp4"/>
</dbReference>
<keyword evidence="2" id="KW-1185">Reference proteome</keyword>
<dbReference type="EMBL" id="JATAAI010000011">
    <property type="protein sequence ID" value="KAK1742316.1"/>
    <property type="molecule type" value="Genomic_DNA"/>
</dbReference>
<dbReference type="GO" id="GO:0005778">
    <property type="term" value="C:peroxisomal membrane"/>
    <property type="evidence" value="ECO:0007669"/>
    <property type="project" value="TreeGrafter"/>
</dbReference>
<organism evidence="1 2">
    <name type="scientific">Skeletonema marinoi</name>
    <dbReference type="NCBI Taxonomy" id="267567"/>
    <lineage>
        <taxon>Eukaryota</taxon>
        <taxon>Sar</taxon>
        <taxon>Stramenopiles</taxon>
        <taxon>Ochrophyta</taxon>
        <taxon>Bacillariophyta</taxon>
        <taxon>Coscinodiscophyceae</taxon>
        <taxon>Thalassiosirophycidae</taxon>
        <taxon>Thalassiosirales</taxon>
        <taxon>Skeletonemataceae</taxon>
        <taxon>Skeletonema</taxon>
        <taxon>Skeletonema marinoi-dohrnii complex</taxon>
    </lineage>
</organism>
<evidence type="ECO:0000313" key="2">
    <source>
        <dbReference type="Proteomes" id="UP001224775"/>
    </source>
</evidence>
<dbReference type="PANTHER" id="PTHR15460">
    <property type="entry name" value="PEROXISOMAL MEMBRANE PROTEIN 4"/>
    <property type="match status" value="1"/>
</dbReference>
<proteinExistence type="predicted"/>
<comment type="caution">
    <text evidence="1">The sequence shown here is derived from an EMBL/GenBank/DDBJ whole genome shotgun (WGS) entry which is preliminary data.</text>
</comment>
<gene>
    <name evidence="1" type="ORF">QTG54_006881</name>
</gene>
<accession>A0AAD9DCB5</accession>
<reference evidence="1" key="1">
    <citation type="submission" date="2023-06" db="EMBL/GenBank/DDBJ databases">
        <title>Survivors Of The Sea: Transcriptome response of Skeletonema marinoi to long-term dormancy.</title>
        <authorList>
            <person name="Pinder M.I.M."/>
            <person name="Kourtchenko O."/>
            <person name="Robertson E.K."/>
            <person name="Larsson T."/>
            <person name="Maumus F."/>
            <person name="Osuna-Cruz C.M."/>
            <person name="Vancaester E."/>
            <person name="Stenow R."/>
            <person name="Vandepoele K."/>
            <person name="Ploug H."/>
            <person name="Bruchert V."/>
            <person name="Godhe A."/>
            <person name="Topel M."/>
        </authorList>
    </citation>
    <scope>NUCLEOTIDE SEQUENCE</scope>
    <source>
        <strain evidence="1">R05AC</strain>
    </source>
</reference>
<protein>
    <submittedName>
        <fullName evidence="1">Peroxisomal membrane protein 4</fullName>
    </submittedName>
</protein>
<dbReference type="Proteomes" id="UP001224775">
    <property type="component" value="Unassembled WGS sequence"/>
</dbReference>
<evidence type="ECO:0000313" key="1">
    <source>
        <dbReference type="EMBL" id="KAK1742316.1"/>
    </source>
</evidence>
<dbReference type="AlphaFoldDB" id="A0AAD9DCB5"/>
<dbReference type="PANTHER" id="PTHR15460:SF3">
    <property type="entry name" value="PEROXISOMAL MEMBRANE PROTEIN 4"/>
    <property type="match status" value="1"/>
</dbReference>
<sequence length="276" mass="30477">MNNNETAPHLIDAATNHDSLHTISSTTSAWDEVAAIISGLIGGGRYGLKIRIPHAFVMTFLFGNKLPFRRKLQVIAKLAAEHSINLASFACLYKFLLASLKVLSRLIPQNDGSGDASVHSGILRRLIKSVVSMVINGPFSSSLKRTINPSVSTPAGIPQHPYHAFLAGAVGGYIVWGRYSSVNYQLILYLASRILVGCIKLAREKGIRPFSWKKLKFANSYPYGAAVIWGTVMMLFEEYPEVLHPSLRRSMDEIYRFASFGYSSSSVSDVLPDNRR</sequence>